<sequence>MAETPVVAVTGGVFIATLDAVITIVIPPLGCIPHYIGVMSHPPSLNFYKLLSPREEALSGARRGIC</sequence>
<reference evidence="2" key="1">
    <citation type="journal article" date="2020" name="bioRxiv">
        <title>A rank-normalized archaeal taxonomy based on genome phylogeny resolves widespread incomplete and uneven classifications.</title>
        <authorList>
            <person name="Rinke C."/>
            <person name="Chuvochina M."/>
            <person name="Mussig A.J."/>
            <person name="Chaumeil P.-A."/>
            <person name="Waite D.W."/>
            <person name="Whitman W.B."/>
            <person name="Parks D.H."/>
            <person name="Hugenholtz P."/>
        </authorList>
    </citation>
    <scope>NUCLEOTIDE SEQUENCE</scope>
    <source>
        <strain evidence="2">UBA8839</strain>
    </source>
</reference>
<dbReference type="Proteomes" id="UP000651120">
    <property type="component" value="Unassembled WGS sequence"/>
</dbReference>
<accession>A0A832SZP9</accession>
<feature type="transmembrane region" description="Helical" evidence="1">
    <location>
        <begin position="6"/>
        <end position="26"/>
    </location>
</feature>
<name>A0A832SZP9_9CREN</name>
<keyword evidence="1" id="KW-0812">Transmembrane</keyword>
<keyword evidence="1" id="KW-0472">Membrane</keyword>
<evidence type="ECO:0000313" key="2">
    <source>
        <dbReference type="EMBL" id="HII46597.1"/>
    </source>
</evidence>
<protein>
    <submittedName>
        <fullName evidence="2">Uncharacterized protein</fullName>
    </submittedName>
</protein>
<evidence type="ECO:0000256" key="1">
    <source>
        <dbReference type="SAM" id="Phobius"/>
    </source>
</evidence>
<dbReference type="GeneID" id="38937983"/>
<evidence type="ECO:0000313" key="3">
    <source>
        <dbReference type="Proteomes" id="UP000651120"/>
    </source>
</evidence>
<gene>
    <name evidence="2" type="ORF">HA333_03865</name>
</gene>
<proteinExistence type="predicted"/>
<keyword evidence="1" id="KW-1133">Transmembrane helix</keyword>
<dbReference type="EMBL" id="DUJP01000016">
    <property type="protein sequence ID" value="HII46597.1"/>
    <property type="molecule type" value="Genomic_DNA"/>
</dbReference>
<dbReference type="AlphaFoldDB" id="A0A832SZP9"/>
<dbReference type="RefSeq" id="WP_011009435.1">
    <property type="nucleotide sequence ID" value="NZ_DAIOPL010000012.1"/>
</dbReference>
<comment type="caution">
    <text evidence="2">The sequence shown here is derived from an EMBL/GenBank/DDBJ whole genome shotgun (WGS) entry which is preliminary data.</text>
</comment>
<organism evidence="2 3">
    <name type="scientific">Pyrobaculum aerophilum</name>
    <dbReference type="NCBI Taxonomy" id="13773"/>
    <lineage>
        <taxon>Archaea</taxon>
        <taxon>Thermoproteota</taxon>
        <taxon>Thermoprotei</taxon>
        <taxon>Thermoproteales</taxon>
        <taxon>Thermoproteaceae</taxon>
        <taxon>Pyrobaculum</taxon>
    </lineage>
</organism>